<feature type="domain" description="MnmG N-terminal" evidence="5">
    <location>
        <begin position="2"/>
        <end position="239"/>
    </location>
</feature>
<evidence type="ECO:0000256" key="4">
    <source>
        <dbReference type="ARBA" id="ARBA00022827"/>
    </source>
</evidence>
<comment type="cofactor">
    <cofactor evidence="1">
        <name>FAD</name>
        <dbReference type="ChEBI" id="CHEBI:57692"/>
    </cofactor>
</comment>
<dbReference type="FunFam" id="3.50.50.60:FF:000002">
    <property type="entry name" value="tRNA uridine 5-carboxymethylaminomethyl modification enzyme MnmG"/>
    <property type="match status" value="1"/>
</dbReference>
<keyword evidence="3" id="KW-0285">Flavoprotein</keyword>
<dbReference type="GO" id="GO:0030488">
    <property type="term" value="P:tRNA methylation"/>
    <property type="evidence" value="ECO:0007669"/>
    <property type="project" value="TreeGrafter"/>
</dbReference>
<dbReference type="InterPro" id="IPR036188">
    <property type="entry name" value="FAD/NAD-bd_sf"/>
</dbReference>
<evidence type="ECO:0000256" key="3">
    <source>
        <dbReference type="ARBA" id="ARBA00022630"/>
    </source>
</evidence>
<name>A0A382MUI6_9ZZZZ</name>
<dbReference type="AlphaFoldDB" id="A0A382MUI6"/>
<gene>
    <name evidence="6" type="ORF">METZ01_LOCUS305260</name>
</gene>
<evidence type="ECO:0000313" key="6">
    <source>
        <dbReference type="EMBL" id="SVC52406.1"/>
    </source>
</evidence>
<dbReference type="PROSITE" id="PS01281">
    <property type="entry name" value="GIDA_2"/>
    <property type="match status" value="1"/>
</dbReference>
<evidence type="ECO:0000256" key="2">
    <source>
        <dbReference type="ARBA" id="ARBA00007653"/>
    </source>
</evidence>
<dbReference type="PANTHER" id="PTHR11806">
    <property type="entry name" value="GLUCOSE INHIBITED DIVISION PROTEIN A"/>
    <property type="match status" value="1"/>
</dbReference>
<feature type="non-terminal residue" evidence="6">
    <location>
        <position position="372"/>
    </location>
</feature>
<evidence type="ECO:0000256" key="1">
    <source>
        <dbReference type="ARBA" id="ARBA00001974"/>
    </source>
</evidence>
<dbReference type="InterPro" id="IPR002218">
    <property type="entry name" value="MnmG-rel"/>
</dbReference>
<sequence>MGGLVHVGEKKTQAGRMGEHQAVGITEALTSLGLRSGRLKTGTPPRLYSPSVDWGKTVAVFGDISPAPFSYSTKNFSPKNLPCHTIKTNQACHDIIQKNLSKSPMFSGDVSGAGPRYCPSIEDKIHRFVKKKSHLLFLEPEWVSSDQVYVNGFSTSLPEKTQLSALRKIPALKNVEFLRPGYAIEYDFFPPAQLRASLESKEIPGLFFAGQINGTSGYEEAAAQGLIAGVNASRYNKDQDPLVLGREEAYMGVLIDDLITKDTAEPYRMFTSRAEYRLLLRYSNADVRLLEKAKNFFLIKSAFYNSLHNKLELTRQIIRELGVSLSKEEVVGLFPGSKKNRVPQAAPAKNFLKRPEVSINSMPKRYFSILEN</sequence>
<dbReference type="GO" id="GO:0002098">
    <property type="term" value="P:tRNA wobble uridine modification"/>
    <property type="evidence" value="ECO:0007669"/>
    <property type="project" value="TreeGrafter"/>
</dbReference>
<accession>A0A382MUI6</accession>
<keyword evidence="4" id="KW-0274">FAD</keyword>
<comment type="similarity">
    <text evidence="2">Belongs to the MnmG family.</text>
</comment>
<organism evidence="6">
    <name type="scientific">marine metagenome</name>
    <dbReference type="NCBI Taxonomy" id="408172"/>
    <lineage>
        <taxon>unclassified sequences</taxon>
        <taxon>metagenomes</taxon>
        <taxon>ecological metagenomes</taxon>
    </lineage>
</organism>
<protein>
    <recommendedName>
        <fullName evidence="5">MnmG N-terminal domain-containing protein</fullName>
    </recommendedName>
</protein>
<dbReference type="EMBL" id="UINC01095935">
    <property type="protein sequence ID" value="SVC52406.1"/>
    <property type="molecule type" value="Genomic_DNA"/>
</dbReference>
<dbReference type="InterPro" id="IPR040131">
    <property type="entry name" value="MnmG_N"/>
</dbReference>
<dbReference type="GO" id="GO:0005829">
    <property type="term" value="C:cytosol"/>
    <property type="evidence" value="ECO:0007669"/>
    <property type="project" value="TreeGrafter"/>
</dbReference>
<dbReference type="Gene3D" id="3.50.50.60">
    <property type="entry name" value="FAD/NAD(P)-binding domain"/>
    <property type="match status" value="2"/>
</dbReference>
<evidence type="ECO:0000259" key="5">
    <source>
        <dbReference type="Pfam" id="PF01134"/>
    </source>
</evidence>
<dbReference type="Pfam" id="PF01134">
    <property type="entry name" value="GIDA"/>
    <property type="match status" value="1"/>
</dbReference>
<dbReference type="InterPro" id="IPR020595">
    <property type="entry name" value="MnmG-rel_CS"/>
</dbReference>
<proteinExistence type="inferred from homology"/>
<dbReference type="SUPFAM" id="SSF51905">
    <property type="entry name" value="FAD/NAD(P)-binding domain"/>
    <property type="match status" value="2"/>
</dbReference>
<dbReference type="GO" id="GO:0050660">
    <property type="term" value="F:flavin adenine dinucleotide binding"/>
    <property type="evidence" value="ECO:0007669"/>
    <property type="project" value="InterPro"/>
</dbReference>
<reference evidence="6" key="1">
    <citation type="submission" date="2018-05" db="EMBL/GenBank/DDBJ databases">
        <authorList>
            <person name="Lanie J.A."/>
            <person name="Ng W.-L."/>
            <person name="Kazmierczak K.M."/>
            <person name="Andrzejewski T.M."/>
            <person name="Davidsen T.M."/>
            <person name="Wayne K.J."/>
            <person name="Tettelin H."/>
            <person name="Glass J.I."/>
            <person name="Rusch D."/>
            <person name="Podicherti R."/>
            <person name="Tsui H.-C.T."/>
            <person name="Winkler M.E."/>
        </authorList>
    </citation>
    <scope>NUCLEOTIDE SEQUENCE</scope>
</reference>
<dbReference type="PANTHER" id="PTHR11806:SF0">
    <property type="entry name" value="PROTEIN MTO1 HOMOLOG, MITOCHONDRIAL"/>
    <property type="match status" value="1"/>
</dbReference>
<dbReference type="PROSITE" id="PS01280">
    <property type="entry name" value="GIDA_1"/>
    <property type="match status" value="1"/>
</dbReference>